<evidence type="ECO:0000313" key="1">
    <source>
        <dbReference type="EMBL" id="GAG69230.1"/>
    </source>
</evidence>
<dbReference type="InterPro" id="IPR042099">
    <property type="entry name" value="ANL_N_sf"/>
</dbReference>
<name>X0ZHX5_9ZZZZ</name>
<gene>
    <name evidence="1" type="ORF">S01H4_15412</name>
</gene>
<sequence>MNMGALHSIYHLYRLKRRLFWSVNKLELLRRKKLTLLLNYCYQHIPYYQEQFKKMGAQPEDFQTPEDLANFPILEKETLRDRSEEFFDPK</sequence>
<proteinExistence type="predicted"/>
<dbReference type="EMBL" id="BART01006756">
    <property type="protein sequence ID" value="GAG69230.1"/>
    <property type="molecule type" value="Genomic_DNA"/>
</dbReference>
<evidence type="ECO:0008006" key="2">
    <source>
        <dbReference type="Google" id="ProtNLM"/>
    </source>
</evidence>
<feature type="non-terminal residue" evidence="1">
    <location>
        <position position="90"/>
    </location>
</feature>
<protein>
    <recommendedName>
        <fullName evidence="2">Phenylacetate--CoA ligase</fullName>
    </recommendedName>
</protein>
<organism evidence="1">
    <name type="scientific">marine sediment metagenome</name>
    <dbReference type="NCBI Taxonomy" id="412755"/>
    <lineage>
        <taxon>unclassified sequences</taxon>
        <taxon>metagenomes</taxon>
        <taxon>ecological metagenomes</taxon>
    </lineage>
</organism>
<accession>X0ZHX5</accession>
<dbReference type="Gene3D" id="3.40.50.12780">
    <property type="entry name" value="N-terminal domain of ligase-like"/>
    <property type="match status" value="1"/>
</dbReference>
<dbReference type="AlphaFoldDB" id="X0ZHX5"/>
<comment type="caution">
    <text evidence="1">The sequence shown here is derived from an EMBL/GenBank/DDBJ whole genome shotgun (WGS) entry which is preliminary data.</text>
</comment>
<reference evidence="1" key="1">
    <citation type="journal article" date="2014" name="Front. Microbiol.">
        <title>High frequency of phylogenetically diverse reductive dehalogenase-homologous genes in deep subseafloor sedimentary metagenomes.</title>
        <authorList>
            <person name="Kawai M."/>
            <person name="Futagami T."/>
            <person name="Toyoda A."/>
            <person name="Takaki Y."/>
            <person name="Nishi S."/>
            <person name="Hori S."/>
            <person name="Arai W."/>
            <person name="Tsubouchi T."/>
            <person name="Morono Y."/>
            <person name="Uchiyama I."/>
            <person name="Ito T."/>
            <person name="Fujiyama A."/>
            <person name="Inagaki F."/>
            <person name="Takami H."/>
        </authorList>
    </citation>
    <scope>NUCLEOTIDE SEQUENCE</scope>
    <source>
        <strain evidence="1">Expedition CK06-06</strain>
    </source>
</reference>